<name>A0A2I2L626_9VIRU</name>
<reference evidence="1" key="1">
    <citation type="submission" date="2017-08" db="EMBL/GenBank/DDBJ databases">
        <authorList>
            <consortium name="Urmite Genomes"/>
        </authorList>
    </citation>
    <scope>NUCLEOTIDE SEQUENCE [LARGE SCALE GENOMIC DNA]</scope>
    <source>
        <strain evidence="1">IHUMI-LCC2</strain>
    </source>
</reference>
<evidence type="ECO:0000313" key="2">
    <source>
        <dbReference type="Proteomes" id="UP000236316"/>
    </source>
</evidence>
<protein>
    <submittedName>
        <fullName evidence="1">Uncharacterized protein</fullName>
    </submittedName>
</protein>
<dbReference type="GeneID" id="35381704"/>
<gene>
    <name evidence="1" type="ORF">ORPV_1046</name>
</gene>
<dbReference type="KEGG" id="vg:35381704"/>
<evidence type="ECO:0000313" key="1">
    <source>
        <dbReference type="EMBL" id="SNW62950.1"/>
    </source>
</evidence>
<organism evidence="1">
    <name type="scientific">Orpheovirus IHUMI-LCC2</name>
    <dbReference type="NCBI Taxonomy" id="2023057"/>
    <lineage>
        <taxon>Viruses</taxon>
        <taxon>Varidnaviria</taxon>
        <taxon>Bamfordvirae</taxon>
        <taxon>Nucleocytoviricota</taxon>
        <taxon>Megaviricetes</taxon>
        <taxon>Pimascovirales</taxon>
        <taxon>Ocovirineae</taxon>
        <taxon>Orpheoviridae</taxon>
        <taxon>Alphaorpheovirus</taxon>
        <taxon>Alphaorpheovirus massiliense</taxon>
    </lineage>
</organism>
<sequence length="230" mass="27111">MNKYDEEDGYCIYSVKKECTYIESITSHKKGFGTRMIRNIIKERLDNNLDGNVKLQACWSSHIFWIYMGMIPMNSDVNYVSSKYGILGREALNHILNPSSSEFPYLSIIKHIINMEYGINIDDINDTIISEKYEDLIKLNNKTSSYIHIDFIPRLLRVLGSKDLNTKYFGSINMSLSDEGLQRWKDCIYNDVDFIPFRDLSHMRQYMDDKQIKILEDIWIQHNIHKNDLN</sequence>
<dbReference type="Proteomes" id="UP000236316">
    <property type="component" value="Segment"/>
</dbReference>
<keyword evidence="2" id="KW-1185">Reference proteome</keyword>
<dbReference type="EMBL" id="LT906555">
    <property type="protein sequence ID" value="SNW62950.1"/>
    <property type="molecule type" value="Genomic_DNA"/>
</dbReference>
<dbReference type="RefSeq" id="YP_009449252.1">
    <property type="nucleotide sequence ID" value="NC_036594.1"/>
</dbReference>
<proteinExistence type="predicted"/>
<accession>A0A2I2L626</accession>